<feature type="region of interest" description="Disordered" evidence="1">
    <location>
        <begin position="489"/>
        <end position="533"/>
    </location>
</feature>
<name>A0A5M9ML24_9EURO</name>
<evidence type="ECO:0000313" key="3">
    <source>
        <dbReference type="Proteomes" id="UP000324241"/>
    </source>
</evidence>
<dbReference type="Proteomes" id="UP000324241">
    <property type="component" value="Unassembled WGS sequence"/>
</dbReference>
<comment type="caution">
    <text evidence="2">The sequence shown here is derived from an EMBL/GenBank/DDBJ whole genome shotgun (WGS) entry which is preliminary data.</text>
</comment>
<sequence>MIAPVRRHAASHQLDSTPAAPYEIPQSVSPSPQARRPRKLGLLLCSWRIGSVFSMSHPLVAAVWEQLGRRDLANLLREIIGEHAADIAVSQIQDGAQPAKTEALTQSVFWIRAIFDLQRTYLQGLRSIHGGHSSFLHYLLPSEVVLSAVMYLVQVKTSLFPCTTPTAPEVVRYRHFLVHTLLAGIRLLLLRGENLSPDVKFNMERVIRSAWQDPDLSSVERYLVSDLLPKAISSIGSPELCRSQSPSTLGKAQSAAFVSGMYPFSGTSEPNITDLLTALINNKTDQLIPFCLLFDMLWATESALVQCHIDRRRISQEEGHSSDAAFQVDEAFNQAREIRMRLAKTILAAFNDEFTTPSLQVLATAILSQNGEGQPPLQTRRIRDSWAQLSRLRDVWESSLGYLVRWLINRRVQLWGCNGELEANSHYYQQHLAQWLQSSPLPENSDSFQATERRSDIIYVVNCPAVHLIPRALLEEQLRSFDRNAHEVSTPILSEPDGNRRLSLQGSISRNTTSSSSVSHSASQSSGDALKSPITPGSYTAGLSEATSIQSVGVYSEGPEPFLTRPKPDSFLEKQMSKVSSRELKSVKLPIPGGGSLFRRGSSKETKLPQQPRFCFSASGRCLLLWGAGGNCLVRFDIPSIEGQRPVGHKYDVTGVQYAAAGDRRCAIIATHYELLVFNKTAVIPEAYLSIEIQHHSLPPISMVMSRDDRYIAFTFKDEVRFYEVGTRSIRRVSIDLNLHHHNTYSNDLATGTSPAEGKTEKANKATAGRKIQFSVDGKNLIVATHLGDQDACVEVWNCSTEQWNVAPDCARTFKLSPWSANDKGLTCVFYDSFHHAVLLTALPKKDCSASSPVTEESNMSDHSTTTIIHAAQSPSGSRFVIANGMNQICLCNANPSGALKPSRTKKASNKISPSVFKPGKLVLSFPQDDWISLFWIKQGRLLLRMVRLNEGNETVSEYDLRSDFDRLLLERLQTTGSPIQHRRYSLLSNQPITEMDNLTLSPRRPNMPELPST</sequence>
<dbReference type="OrthoDB" id="5411560at2759"/>
<dbReference type="AlphaFoldDB" id="A0A5M9ML24"/>
<feature type="compositionally biased region" description="Basic residues" evidence="1">
    <location>
        <begin position="1"/>
        <end position="10"/>
    </location>
</feature>
<feature type="region of interest" description="Disordered" evidence="1">
    <location>
        <begin position="1"/>
        <end position="34"/>
    </location>
</feature>
<organism evidence="2 3">
    <name type="scientific">Aspergillus tanneri</name>
    <dbReference type="NCBI Taxonomy" id="1220188"/>
    <lineage>
        <taxon>Eukaryota</taxon>
        <taxon>Fungi</taxon>
        <taxon>Dikarya</taxon>
        <taxon>Ascomycota</taxon>
        <taxon>Pezizomycotina</taxon>
        <taxon>Eurotiomycetes</taxon>
        <taxon>Eurotiomycetidae</taxon>
        <taxon>Eurotiales</taxon>
        <taxon>Aspergillaceae</taxon>
        <taxon>Aspergillus</taxon>
        <taxon>Aspergillus subgen. Circumdati</taxon>
    </lineage>
</organism>
<reference evidence="2 3" key="1">
    <citation type="submission" date="2019-08" db="EMBL/GenBank/DDBJ databases">
        <title>The genome sequence of a newly discovered highly antifungal drug resistant Aspergillus species, Aspergillus tanneri NIH 1004.</title>
        <authorList>
            <person name="Mounaud S."/>
            <person name="Singh I."/>
            <person name="Joardar V."/>
            <person name="Pakala S."/>
            <person name="Pakala S."/>
            <person name="Venepally P."/>
            <person name="Chung J.K."/>
            <person name="Losada L."/>
            <person name="Nierman W.C."/>
        </authorList>
    </citation>
    <scope>NUCLEOTIDE SEQUENCE [LARGE SCALE GENOMIC DNA]</scope>
    <source>
        <strain evidence="2 3">NIH1004</strain>
    </source>
</reference>
<evidence type="ECO:0000256" key="1">
    <source>
        <dbReference type="SAM" id="MobiDB-lite"/>
    </source>
</evidence>
<dbReference type="SUPFAM" id="SSF82171">
    <property type="entry name" value="DPP6 N-terminal domain-like"/>
    <property type="match status" value="1"/>
</dbReference>
<dbReference type="InterPro" id="IPR015943">
    <property type="entry name" value="WD40/YVTN_repeat-like_dom_sf"/>
</dbReference>
<evidence type="ECO:0000313" key="2">
    <source>
        <dbReference type="EMBL" id="KAA8645990.1"/>
    </source>
</evidence>
<protein>
    <submittedName>
        <fullName evidence="2">Uncharacterized protein</fullName>
    </submittedName>
</protein>
<dbReference type="Gene3D" id="2.130.10.10">
    <property type="entry name" value="YVTN repeat-like/Quinoprotein amine dehydrogenase"/>
    <property type="match status" value="1"/>
</dbReference>
<gene>
    <name evidence="2" type="ORF">ATNIH1004_007411</name>
</gene>
<dbReference type="EMBL" id="QUQM01000007">
    <property type="protein sequence ID" value="KAA8645990.1"/>
    <property type="molecule type" value="Genomic_DNA"/>
</dbReference>
<dbReference type="GeneID" id="54330113"/>
<proteinExistence type="predicted"/>
<dbReference type="VEuPathDB" id="FungiDB:EYZ11_003999"/>
<feature type="compositionally biased region" description="Low complexity" evidence="1">
    <location>
        <begin position="507"/>
        <end position="526"/>
    </location>
</feature>
<accession>A0A5M9ML24</accession>
<dbReference type="RefSeq" id="XP_033425351.1">
    <property type="nucleotide sequence ID" value="XM_033572036.1"/>
</dbReference>